<evidence type="ECO:0000313" key="7">
    <source>
        <dbReference type="EMBL" id="QTD51469.1"/>
    </source>
</evidence>
<feature type="transmembrane region" description="Helical" evidence="6">
    <location>
        <begin position="126"/>
        <end position="149"/>
    </location>
</feature>
<feature type="transmembrane region" description="Helical" evidence="6">
    <location>
        <begin position="68"/>
        <end position="87"/>
    </location>
</feature>
<feature type="transmembrane region" description="Helical" evidence="6">
    <location>
        <begin position="161"/>
        <end position="180"/>
    </location>
</feature>
<dbReference type="Proteomes" id="UP000663929">
    <property type="component" value="Chromosome"/>
</dbReference>
<feature type="transmembrane region" description="Helical" evidence="6">
    <location>
        <begin position="426"/>
        <end position="444"/>
    </location>
</feature>
<feature type="transmembrane region" description="Helical" evidence="6">
    <location>
        <begin position="186"/>
        <end position="205"/>
    </location>
</feature>
<dbReference type="Pfam" id="PF01940">
    <property type="entry name" value="DUF92"/>
    <property type="match status" value="1"/>
</dbReference>
<feature type="transmembrane region" description="Helical" evidence="6">
    <location>
        <begin position="381"/>
        <end position="406"/>
    </location>
</feature>
<feature type="transmembrane region" description="Helical" evidence="6">
    <location>
        <begin position="21"/>
        <end position="48"/>
    </location>
</feature>
<evidence type="ECO:0000256" key="3">
    <source>
        <dbReference type="ARBA" id="ARBA00022692"/>
    </source>
</evidence>
<gene>
    <name evidence="7" type="ORF">J3U87_03280</name>
</gene>
<proteinExistence type="inferred from homology"/>
<dbReference type="PANTHER" id="PTHR13353:SF5">
    <property type="entry name" value="TRANSMEMBRANE PROTEIN 19"/>
    <property type="match status" value="1"/>
</dbReference>
<dbReference type="KEGG" id="scor:J3U87_03280"/>
<organism evidence="7 8">
    <name type="scientific">Sulfidibacter corallicola</name>
    <dbReference type="NCBI Taxonomy" id="2818388"/>
    <lineage>
        <taxon>Bacteria</taxon>
        <taxon>Pseudomonadati</taxon>
        <taxon>Acidobacteriota</taxon>
        <taxon>Holophagae</taxon>
        <taxon>Acanthopleuribacterales</taxon>
        <taxon>Acanthopleuribacteraceae</taxon>
        <taxon>Sulfidibacter</taxon>
    </lineage>
</organism>
<name>A0A8A4TNA6_SULCO</name>
<evidence type="ECO:0000313" key="8">
    <source>
        <dbReference type="Proteomes" id="UP000663929"/>
    </source>
</evidence>
<comment type="subcellular location">
    <subcellularLocation>
        <location evidence="1">Membrane</location>
        <topology evidence="1">Multi-pass membrane protein</topology>
    </subcellularLocation>
</comment>
<evidence type="ECO:0000256" key="2">
    <source>
        <dbReference type="ARBA" id="ARBA00009012"/>
    </source>
</evidence>
<protein>
    <submittedName>
        <fullName evidence="7">DUF92 domain-containing protein</fullName>
    </submittedName>
</protein>
<feature type="transmembrane region" description="Helical" evidence="6">
    <location>
        <begin position="212"/>
        <end position="229"/>
    </location>
</feature>
<dbReference type="PANTHER" id="PTHR13353">
    <property type="entry name" value="TRANSMEMBRANE PROTEIN 19"/>
    <property type="match status" value="1"/>
</dbReference>
<accession>A0A8A4TNA6</accession>
<keyword evidence="5 6" id="KW-0472">Membrane</keyword>
<dbReference type="RefSeq" id="WP_237381597.1">
    <property type="nucleotide sequence ID" value="NZ_CP071793.1"/>
</dbReference>
<evidence type="ECO:0000256" key="4">
    <source>
        <dbReference type="ARBA" id="ARBA00022989"/>
    </source>
</evidence>
<comment type="similarity">
    <text evidence="2">Belongs to the TMEM19 family.</text>
</comment>
<evidence type="ECO:0000256" key="5">
    <source>
        <dbReference type="ARBA" id="ARBA00023136"/>
    </source>
</evidence>
<keyword evidence="3 6" id="KW-0812">Transmembrane</keyword>
<evidence type="ECO:0000256" key="1">
    <source>
        <dbReference type="ARBA" id="ARBA00004141"/>
    </source>
</evidence>
<dbReference type="InterPro" id="IPR002794">
    <property type="entry name" value="DUF92_TMEM19"/>
</dbReference>
<keyword evidence="8" id="KW-1185">Reference proteome</keyword>
<evidence type="ECO:0000256" key="6">
    <source>
        <dbReference type="SAM" id="Phobius"/>
    </source>
</evidence>
<reference evidence="7" key="1">
    <citation type="submission" date="2021-03" db="EMBL/GenBank/DDBJ databases">
        <title>Acanthopleuribacteraceae sp. M133.</title>
        <authorList>
            <person name="Wang G."/>
        </authorList>
    </citation>
    <scope>NUCLEOTIDE SEQUENCE</scope>
    <source>
        <strain evidence="7">M133</strain>
    </source>
</reference>
<keyword evidence="4 6" id="KW-1133">Transmembrane helix</keyword>
<dbReference type="EMBL" id="CP071793">
    <property type="protein sequence ID" value="QTD51469.1"/>
    <property type="molecule type" value="Genomic_DNA"/>
</dbReference>
<feature type="transmembrane region" description="Helical" evidence="6">
    <location>
        <begin position="241"/>
        <end position="269"/>
    </location>
</feature>
<dbReference type="AlphaFoldDB" id="A0A8A4TNA6"/>
<sequence length="445" mass="47150">MNNSSVDYRRWKRRTVHITMALFALCIGRLPPWAICALALTALVFNVLLLPRLTARQLERPEDRARGFSLGILMYPAVLLLISLLFYEHQVFMAVAWGAMAFGDGFAGVIGEAVRGRTWPWNDGKSLVGSAAFLVLGTLLTWALVMALPEGILLGHPPERWLWIVAIGVGVAGLVETVPGTIDDNLAVPLTAACVAYAVSGVDALGALPPHWMWGAGLTALLAVLSFGAKKMDLPGAIVGALIAWSIFLGAGFAGFSALFAFFVFGSLASHWRMRDKEKAGLAQENRGRRSIRHAVSNGGVAACAGLLAWLFPELAMVFQVALAASLASATADTLSSELGNVAGRRFVNVLTWQPDERGLDGVVSLEGTLLGAAGALSMGLLFAAFGASLQAVILVVVAGVLGNYLDSVLGASLQRWGYMTNDSVNFANTAAAASFAGTLWWAFF</sequence>
<dbReference type="GO" id="GO:0016020">
    <property type="term" value="C:membrane"/>
    <property type="evidence" value="ECO:0007669"/>
    <property type="project" value="UniProtKB-SubCell"/>
</dbReference>
<feature type="transmembrane region" description="Helical" evidence="6">
    <location>
        <begin position="94"/>
        <end position="114"/>
    </location>
</feature>